<dbReference type="InterPro" id="IPR041522">
    <property type="entry name" value="CdaR_GGDEF"/>
</dbReference>
<comment type="caution">
    <text evidence="4">The sequence shown here is derived from an EMBL/GenBank/DDBJ whole genome shotgun (WGS) entry which is preliminary data.</text>
</comment>
<evidence type="ECO:0000259" key="3">
    <source>
        <dbReference type="SMART" id="SM00989"/>
    </source>
</evidence>
<dbReference type="RefSeq" id="WP_117323086.1">
    <property type="nucleotide sequence ID" value="NZ_QVTD01000008.1"/>
</dbReference>
<organism evidence="4 5">
    <name type="scientific">Peribacillus glennii</name>
    <dbReference type="NCBI Taxonomy" id="2303991"/>
    <lineage>
        <taxon>Bacteria</taxon>
        <taxon>Bacillati</taxon>
        <taxon>Bacillota</taxon>
        <taxon>Bacilli</taxon>
        <taxon>Bacillales</taxon>
        <taxon>Bacillaceae</taxon>
        <taxon>Peribacillus</taxon>
    </lineage>
</organism>
<dbReference type="InterPro" id="IPR024096">
    <property type="entry name" value="NO_sig/Golgi_transp_ligand-bd"/>
</dbReference>
<dbReference type="InterPro" id="IPR010523">
    <property type="entry name" value="XylR_N"/>
</dbReference>
<dbReference type="PANTHER" id="PTHR33744:SF1">
    <property type="entry name" value="DNA-BINDING TRANSCRIPTIONAL ACTIVATOR ADER"/>
    <property type="match status" value="1"/>
</dbReference>
<dbReference type="InterPro" id="IPR025736">
    <property type="entry name" value="PucR_C-HTH_dom"/>
</dbReference>
<gene>
    <name evidence="4" type="ORF">D0466_13520</name>
</gene>
<dbReference type="Gene3D" id="3.30.1380.20">
    <property type="entry name" value="Trafficking protein particle complex subunit 3"/>
    <property type="match status" value="1"/>
</dbReference>
<protein>
    <recommendedName>
        <fullName evidence="3">4-vinyl reductase 4VR domain-containing protein</fullName>
    </recommendedName>
</protein>
<dbReference type="InterPro" id="IPR004096">
    <property type="entry name" value="V4R"/>
</dbReference>
<evidence type="ECO:0000256" key="2">
    <source>
        <dbReference type="SAM" id="Coils"/>
    </source>
</evidence>
<dbReference type="OrthoDB" id="154713at2"/>
<feature type="coiled-coil region" evidence="2">
    <location>
        <begin position="195"/>
        <end position="229"/>
    </location>
</feature>
<keyword evidence="2" id="KW-0175">Coiled coil</keyword>
<name>A0A372LB00_9BACI</name>
<comment type="similarity">
    <text evidence="1">Belongs to the CdaR family.</text>
</comment>
<dbReference type="InterPro" id="IPR042070">
    <property type="entry name" value="PucR_C-HTH_sf"/>
</dbReference>
<dbReference type="Pfam" id="PF17853">
    <property type="entry name" value="GGDEF_2"/>
    <property type="match status" value="1"/>
</dbReference>
<feature type="domain" description="4-vinyl reductase 4VR" evidence="3">
    <location>
        <begin position="116"/>
        <end position="178"/>
    </location>
</feature>
<dbReference type="Proteomes" id="UP000262939">
    <property type="component" value="Unassembled WGS sequence"/>
</dbReference>
<dbReference type="AlphaFoldDB" id="A0A372LB00"/>
<dbReference type="EMBL" id="QVTD01000008">
    <property type="protein sequence ID" value="RFU62959.1"/>
    <property type="molecule type" value="Genomic_DNA"/>
</dbReference>
<dbReference type="Pfam" id="PF13556">
    <property type="entry name" value="HTH_30"/>
    <property type="match status" value="1"/>
</dbReference>
<dbReference type="SMART" id="SM00989">
    <property type="entry name" value="V4R"/>
    <property type="match status" value="1"/>
</dbReference>
<dbReference type="Pfam" id="PF02830">
    <property type="entry name" value="V4R"/>
    <property type="match status" value="1"/>
</dbReference>
<dbReference type="PANTHER" id="PTHR33744">
    <property type="entry name" value="CARBOHYDRATE DIACID REGULATOR"/>
    <property type="match status" value="1"/>
</dbReference>
<keyword evidence="5" id="KW-1185">Reference proteome</keyword>
<proteinExistence type="inferred from homology"/>
<dbReference type="Gene3D" id="1.10.10.2840">
    <property type="entry name" value="PucR C-terminal helix-turn-helix domain"/>
    <property type="match status" value="1"/>
</dbReference>
<dbReference type="InterPro" id="IPR051448">
    <property type="entry name" value="CdaR-like_regulators"/>
</dbReference>
<accession>A0A372LB00</accession>
<evidence type="ECO:0000313" key="4">
    <source>
        <dbReference type="EMBL" id="RFU62959.1"/>
    </source>
</evidence>
<evidence type="ECO:0000313" key="5">
    <source>
        <dbReference type="Proteomes" id="UP000262939"/>
    </source>
</evidence>
<sequence>MKAHKLQFDSLIDTNPRTGVIKFSDRRMALVSVEALGILRRDLVNTLSMERAKGFLMRYGWACGYKDGQTLEEMYEWDSQKELFLAGPYLHTLEGIVTVEPDILELNEDALHFTGIWRNSFEAVEHINHFGHSSDPVCWILIGYASGYLTKVSGQEVLVYEESCQGKGDDHCYFVAKTYDPCNERHKQDLRYYKSETLLSELDRVYKEVRELNENIIESERVQNELTDMLLEDKNVSETVGLISNIVQKSIVIDSFHKQMDSCFKSTIDMETYERWIKSEGRYEALDTYIDTFPIRTHDVNLGRMVVIGDKPLSKREQMIIKRSVTVCTVQLYHQRKITQSIWRKREDFFDELLNNKIDENTLQRHMPVFDFDPREPNRILTLKIEPFDNKKDILQYIGLIYPDIDAFIKDQYIVLLLTEKEIEIETFTSKLQKVIQEEFKHIKTYISVGRIAKNLKDLAKSYKDACRICDFIQLAYPTDSRASYYEELEPVIMFLKGIDQEELIDFCKETIGKLVEYDDTNQGNLVITLKSYLDHNGNLQQTADDLHLSIAGLRYRIEKIESFCKADLKTGTGRFKYQLAIRIYFAMQIINNRPALTT</sequence>
<reference evidence="4 5" key="1">
    <citation type="submission" date="2018-08" db="EMBL/GenBank/DDBJ databases">
        <title>Bacillus chawlae sp. nov., Bacillus glennii sp. nov., and Bacillus saganii sp. nov. Isolated from the Vehicle Assembly Building at Kennedy Space Center where the Viking Spacecraft were Assembled.</title>
        <authorList>
            <person name="Seuylemezian A."/>
            <person name="Vaishampayan P."/>
        </authorList>
    </citation>
    <scope>NUCLEOTIDE SEQUENCE [LARGE SCALE GENOMIC DNA]</scope>
    <source>
        <strain evidence="4 5">V44-8</strain>
    </source>
</reference>
<evidence type="ECO:0000256" key="1">
    <source>
        <dbReference type="ARBA" id="ARBA00006754"/>
    </source>
</evidence>
<dbReference type="Pfam" id="PF06505">
    <property type="entry name" value="XylR_N"/>
    <property type="match status" value="1"/>
</dbReference>
<dbReference type="SUPFAM" id="SSF111126">
    <property type="entry name" value="Ligand-binding domain in the NO signalling and Golgi transport"/>
    <property type="match status" value="1"/>
</dbReference>